<dbReference type="InterPro" id="IPR001849">
    <property type="entry name" value="PH_domain"/>
</dbReference>
<dbReference type="Gene3D" id="2.30.29.30">
    <property type="entry name" value="Pleckstrin-homology domain (PH domain)/Phosphotyrosine-binding domain (PTB)"/>
    <property type="match status" value="1"/>
</dbReference>
<dbReference type="OrthoDB" id="5869902at2759"/>
<feature type="non-terminal residue" evidence="5">
    <location>
        <position position="1"/>
    </location>
</feature>
<dbReference type="PANTHER" id="PTHR21630:SF10">
    <property type="entry name" value="VENTRICULAR ZONE-EXPRESSED PH DOMAIN-CONTAINING PROTEIN HOMOLOG 1"/>
    <property type="match status" value="1"/>
</dbReference>
<dbReference type="SMART" id="SM00233">
    <property type="entry name" value="PH"/>
    <property type="match status" value="1"/>
</dbReference>
<comment type="caution">
    <text evidence="5">The sequence shown here is derived from an EMBL/GenBank/DDBJ whole genome shotgun (WGS) entry which is preliminary data.</text>
</comment>
<evidence type="ECO:0000313" key="6">
    <source>
        <dbReference type="Proteomes" id="UP000663879"/>
    </source>
</evidence>
<dbReference type="GO" id="GO:0010314">
    <property type="term" value="F:phosphatidylinositol-5-phosphate binding"/>
    <property type="evidence" value="ECO:0007669"/>
    <property type="project" value="TreeGrafter"/>
</dbReference>
<keyword evidence="6" id="KW-1185">Reference proteome</keyword>
<feature type="domain" description="PH" evidence="4">
    <location>
        <begin position="794"/>
        <end position="896"/>
    </location>
</feature>
<dbReference type="PANTHER" id="PTHR21630">
    <property type="entry name" value="VEPH-A/MELTED"/>
    <property type="match status" value="1"/>
</dbReference>
<dbReference type="GO" id="GO:0012505">
    <property type="term" value="C:endomembrane system"/>
    <property type="evidence" value="ECO:0007669"/>
    <property type="project" value="UniProtKB-SubCell"/>
</dbReference>
<proteinExistence type="inferred from homology"/>
<evidence type="ECO:0000256" key="2">
    <source>
        <dbReference type="ARBA" id="ARBA00023136"/>
    </source>
</evidence>
<dbReference type="GO" id="GO:0005886">
    <property type="term" value="C:plasma membrane"/>
    <property type="evidence" value="ECO:0007669"/>
    <property type="project" value="TreeGrafter"/>
</dbReference>
<comment type="similarity">
    <text evidence="1">Belongs to the MELT/VEPH family.</text>
</comment>
<dbReference type="PROSITE" id="PS50003">
    <property type="entry name" value="PH_DOMAIN"/>
    <property type="match status" value="1"/>
</dbReference>
<organism evidence="5 6">
    <name type="scientific">Brachionus calyciflorus</name>
    <dbReference type="NCBI Taxonomy" id="104777"/>
    <lineage>
        <taxon>Eukaryota</taxon>
        <taxon>Metazoa</taxon>
        <taxon>Spiralia</taxon>
        <taxon>Gnathifera</taxon>
        <taxon>Rotifera</taxon>
        <taxon>Eurotatoria</taxon>
        <taxon>Monogononta</taxon>
        <taxon>Pseudotrocha</taxon>
        <taxon>Ploima</taxon>
        <taxon>Brachionidae</taxon>
        <taxon>Brachionus</taxon>
    </lineage>
</organism>
<evidence type="ECO:0000259" key="4">
    <source>
        <dbReference type="PROSITE" id="PS50003"/>
    </source>
</evidence>
<gene>
    <name evidence="5" type="ORF">OXX778_LOCUS7508</name>
</gene>
<dbReference type="InterPro" id="IPR039888">
    <property type="entry name" value="Melted-like"/>
</dbReference>
<dbReference type="Pfam" id="PF00169">
    <property type="entry name" value="PH"/>
    <property type="match status" value="1"/>
</dbReference>
<name>A0A813UCJ5_9BILA</name>
<sequence length="908" mass="105708">LKYNLNVTNINNTNSTNRKSGNTSFRNSVISSKDYYYYYDFENVMNTSLNGNSGVVNSTPHANIVSDILSCILLDYLDVDLCTKAIPYCIKLIQHHNCKHDLLKEITSYLSLIACRSPDLLVDHVYCIVSAMLKAGNNQFGLAHLLFQISEANIECIYPLVKHLIKSFKVLASSNDLVNIFQIMYLVSLSHVQLIIVHLDDLIVFLGDELFNDILLDIIYSISTQSPIALDSYLILFENSTSIYFESYKIDKILSTVGKSLRKKSEYCTNLLIQRIKYLINRALKINNLNTRLNNHAKSLHYKDEDNILERTLNDQEARIYEYQKRYIQILTEIYEIANVFPNILNYYLKKICELFPNAPEDIEIILNRFKQLKQENSSICSSSRDDLIEEINQHQQEQEDDLLINEKIEIENLDKQVEEDLLNIEISKLKEDINKVCLMERVAESPKKNSTPSNNFETNKEIEDLMKIFDKELDFSDSENNHFYEDSLDDNLDEKVEKVELAKAEEVSDESDSIQVTVTSYKQINEICNYSIISSKIEEENEDDLINTLSPSSHSFRIHLDQKMSQLDHPISSTIRIQPENIEPKTDMVQRFFSKHLDKVKSYIQNLNDNIRLPLPHTIEINTPNFLDETLDKTHNSTFNTLRVSSLRRNNLNELFKFKNKKNMSLVKFACSLKTQNSCLFSENFFEVPTNLASVWIHVKILAIQARLDSALSQENPDYVHLKNIYEKLNEKIPFTLLVMSQFPNEKQLNELKNELKESRLFDLFEYREDLEDKWPCYVCANPDKTTDLLNEKPLIQGQLKEKHGKWKFLRRWHKRLFTLTGGSIVYFKKDMRQESLNVKYIREIQTLKPKSCSSKSKEIPKTFEIFTQSNSFILKAENSTDADKWIQCLQLSKALENQRSKSTKSN</sequence>
<dbReference type="AlphaFoldDB" id="A0A813UCJ5"/>
<dbReference type="GO" id="GO:0009966">
    <property type="term" value="P:regulation of signal transduction"/>
    <property type="evidence" value="ECO:0007669"/>
    <property type="project" value="TreeGrafter"/>
</dbReference>
<dbReference type="SUPFAM" id="SSF50729">
    <property type="entry name" value="PH domain-like"/>
    <property type="match status" value="1"/>
</dbReference>
<comment type="subcellular location">
    <subcellularLocation>
        <location evidence="3">Endomembrane system</location>
        <topology evidence="3">Peripheral membrane protein</topology>
        <orientation evidence="3">Cytoplasmic side</orientation>
    </subcellularLocation>
</comment>
<dbReference type="InterPro" id="IPR011993">
    <property type="entry name" value="PH-like_dom_sf"/>
</dbReference>
<dbReference type="Proteomes" id="UP000663879">
    <property type="component" value="Unassembled WGS sequence"/>
</dbReference>
<keyword evidence="2" id="KW-0472">Membrane</keyword>
<protein>
    <recommendedName>
        <fullName evidence="4">PH domain-containing protein</fullName>
    </recommendedName>
</protein>
<evidence type="ECO:0000313" key="5">
    <source>
        <dbReference type="EMBL" id="CAF0821844.1"/>
    </source>
</evidence>
<evidence type="ECO:0000256" key="1">
    <source>
        <dbReference type="ARBA" id="ARBA00010187"/>
    </source>
</evidence>
<accession>A0A813UCJ5</accession>
<reference evidence="5" key="1">
    <citation type="submission" date="2021-02" db="EMBL/GenBank/DDBJ databases">
        <authorList>
            <person name="Nowell W R."/>
        </authorList>
    </citation>
    <scope>NUCLEOTIDE SEQUENCE</scope>
    <source>
        <strain evidence="5">Ploen Becks lab</strain>
    </source>
</reference>
<evidence type="ECO:0000256" key="3">
    <source>
        <dbReference type="ARBA" id="ARBA00029433"/>
    </source>
</evidence>
<dbReference type="EMBL" id="CAJNOC010000962">
    <property type="protein sequence ID" value="CAF0821844.1"/>
    <property type="molecule type" value="Genomic_DNA"/>
</dbReference>